<dbReference type="Proteomes" id="UP000257109">
    <property type="component" value="Unassembled WGS sequence"/>
</dbReference>
<evidence type="ECO:0000256" key="1">
    <source>
        <dbReference type="SAM" id="Phobius"/>
    </source>
</evidence>
<proteinExistence type="predicted"/>
<dbReference type="AlphaFoldDB" id="A0A371ENX8"/>
<protein>
    <recommendedName>
        <fullName evidence="4">Reverse transcriptase Ty1/copia-type domain-containing protein</fullName>
    </recommendedName>
</protein>
<reference evidence="2" key="1">
    <citation type="submission" date="2018-05" db="EMBL/GenBank/DDBJ databases">
        <title>Draft genome of Mucuna pruriens seed.</title>
        <authorList>
            <person name="Nnadi N.E."/>
            <person name="Vos R."/>
            <person name="Hasami M.H."/>
            <person name="Devisetty U.K."/>
            <person name="Aguiy J.C."/>
        </authorList>
    </citation>
    <scope>NUCLEOTIDE SEQUENCE [LARGE SCALE GENOMIC DNA]</scope>
    <source>
        <strain evidence="2">JCA_2017</strain>
    </source>
</reference>
<dbReference type="EMBL" id="QJKJ01012852">
    <property type="protein sequence ID" value="RDX67760.1"/>
    <property type="molecule type" value="Genomic_DNA"/>
</dbReference>
<gene>
    <name evidence="2" type="ORF">CR513_53324</name>
</gene>
<organism evidence="2 3">
    <name type="scientific">Mucuna pruriens</name>
    <name type="common">Velvet bean</name>
    <name type="synonym">Dolichos pruriens</name>
    <dbReference type="NCBI Taxonomy" id="157652"/>
    <lineage>
        <taxon>Eukaryota</taxon>
        <taxon>Viridiplantae</taxon>
        <taxon>Streptophyta</taxon>
        <taxon>Embryophyta</taxon>
        <taxon>Tracheophyta</taxon>
        <taxon>Spermatophyta</taxon>
        <taxon>Magnoliopsida</taxon>
        <taxon>eudicotyledons</taxon>
        <taxon>Gunneridae</taxon>
        <taxon>Pentapetalae</taxon>
        <taxon>rosids</taxon>
        <taxon>fabids</taxon>
        <taxon>Fabales</taxon>
        <taxon>Fabaceae</taxon>
        <taxon>Papilionoideae</taxon>
        <taxon>50 kb inversion clade</taxon>
        <taxon>NPAAA clade</taxon>
        <taxon>indigoferoid/millettioid clade</taxon>
        <taxon>Phaseoleae</taxon>
        <taxon>Mucuna</taxon>
    </lineage>
</organism>
<feature type="non-terminal residue" evidence="2">
    <location>
        <position position="1"/>
    </location>
</feature>
<feature type="transmembrane region" description="Helical" evidence="1">
    <location>
        <begin position="45"/>
        <end position="69"/>
    </location>
</feature>
<keyword evidence="1" id="KW-1133">Transmembrane helix</keyword>
<accession>A0A371ENX8</accession>
<keyword evidence="1" id="KW-0812">Transmembrane</keyword>
<keyword evidence="3" id="KW-1185">Reference proteome</keyword>
<comment type="caution">
    <text evidence="2">The sequence shown here is derived from an EMBL/GenBank/DDBJ whole genome shotgun (WGS) entry which is preliminary data.</text>
</comment>
<evidence type="ECO:0008006" key="4">
    <source>
        <dbReference type="Google" id="ProtNLM"/>
    </source>
</evidence>
<name>A0A371ENX8_MUCPR</name>
<evidence type="ECO:0000313" key="3">
    <source>
        <dbReference type="Proteomes" id="UP000257109"/>
    </source>
</evidence>
<evidence type="ECO:0000313" key="2">
    <source>
        <dbReference type="EMBL" id="RDX67760.1"/>
    </source>
</evidence>
<sequence length="193" mass="22105">MPSWMVIRRKRSISISHQVTLALSVSFVAFTMVALDPSCLILAHLAMRLITLCFSSTLFGLCIYIVIYVDDIVIIVCSRHSNQECHPDDTLMDLNVKLLPRRLNYLTLAKLDITSIVSVFEETRDTKLICDNHATLHIALNPIFNEWTKHKDRLSLCKRKEKSLLTLFTETLKGSRIDYNCNKLDPYDTYAPA</sequence>
<keyword evidence="1" id="KW-0472">Membrane</keyword>